<dbReference type="InterPro" id="IPR038717">
    <property type="entry name" value="Tc1-like_DDE_dom"/>
</dbReference>
<dbReference type="Gene3D" id="3.30.420.10">
    <property type="entry name" value="Ribonuclease H-like superfamily/Ribonuclease H"/>
    <property type="match status" value="1"/>
</dbReference>
<accession>A0A6J4VAS9</accession>
<organism evidence="2">
    <name type="scientific">uncultured Thermomicrobiales bacterium</name>
    <dbReference type="NCBI Taxonomy" id="1645740"/>
    <lineage>
        <taxon>Bacteria</taxon>
        <taxon>Pseudomonadati</taxon>
        <taxon>Thermomicrobiota</taxon>
        <taxon>Thermomicrobia</taxon>
        <taxon>Thermomicrobiales</taxon>
        <taxon>environmental samples</taxon>
    </lineage>
</organism>
<dbReference type="InterPro" id="IPR047655">
    <property type="entry name" value="Transpos_IS630-like"/>
</dbReference>
<sequence>MSRAHPGAAVEVWAQDEHRLGLLPVVRRVWAPRGQRPVAPVRRAYEWLYVYGFVRPRTGQTWWCLLPTVSVEAMGLALAAFARDEGIGPGRRAVLAVDKAGWHTSAKLAPPEGVHLAFLPAYSPELQPAERLWGPVDEPVANRAFASLGELEDVLAARCRELERQRPAIKSRCHYRWWPRERRPRKQR</sequence>
<dbReference type="InterPro" id="IPR036397">
    <property type="entry name" value="RNaseH_sf"/>
</dbReference>
<name>A0A6J4VAS9_9BACT</name>
<dbReference type="NCBIfam" id="NF033545">
    <property type="entry name" value="transpos_IS630"/>
    <property type="match status" value="1"/>
</dbReference>
<evidence type="ECO:0000313" key="2">
    <source>
        <dbReference type="EMBL" id="CAA9573266.1"/>
    </source>
</evidence>
<gene>
    <name evidence="2" type="ORF">AVDCRST_MAG59-3779</name>
</gene>
<feature type="domain" description="Tc1-like transposase DDE" evidence="1">
    <location>
        <begin position="12"/>
        <end position="151"/>
    </location>
</feature>
<dbReference type="EMBL" id="CADCWF010000274">
    <property type="protein sequence ID" value="CAA9573266.1"/>
    <property type="molecule type" value="Genomic_DNA"/>
</dbReference>
<proteinExistence type="predicted"/>
<dbReference type="AlphaFoldDB" id="A0A6J4VAS9"/>
<dbReference type="GO" id="GO:0003676">
    <property type="term" value="F:nucleic acid binding"/>
    <property type="evidence" value="ECO:0007669"/>
    <property type="project" value="InterPro"/>
</dbReference>
<evidence type="ECO:0000259" key="1">
    <source>
        <dbReference type="Pfam" id="PF13358"/>
    </source>
</evidence>
<protein>
    <recommendedName>
        <fullName evidence="1">Tc1-like transposase DDE domain-containing protein</fullName>
    </recommendedName>
</protein>
<reference evidence="2" key="1">
    <citation type="submission" date="2020-02" db="EMBL/GenBank/DDBJ databases">
        <authorList>
            <person name="Meier V. D."/>
        </authorList>
    </citation>
    <scope>NUCLEOTIDE SEQUENCE</scope>
    <source>
        <strain evidence="2">AVDCRST_MAG59</strain>
    </source>
</reference>
<dbReference type="Pfam" id="PF13358">
    <property type="entry name" value="DDE_3"/>
    <property type="match status" value="1"/>
</dbReference>